<dbReference type="InterPro" id="IPR013702">
    <property type="entry name" value="FIST_domain_N"/>
</dbReference>
<comment type="subcellular location">
    <subcellularLocation>
        <location evidence="1">Membrane</location>
    </subcellularLocation>
</comment>
<dbReference type="SUPFAM" id="SSF58104">
    <property type="entry name" value="Methyl-accepting chemotaxis protein (MCP) signaling domain"/>
    <property type="match status" value="1"/>
</dbReference>
<feature type="domain" description="Methyl-accepting transducer" evidence="4">
    <location>
        <begin position="452"/>
        <end position="596"/>
    </location>
</feature>
<dbReference type="EMBL" id="JBGFFX010000001">
    <property type="protein sequence ID" value="MEY8769352.1"/>
    <property type="molecule type" value="Genomic_DNA"/>
</dbReference>
<comment type="caution">
    <text evidence="5">The sequence shown here is derived from an EMBL/GenBank/DDBJ whole genome shotgun (WGS) entry which is preliminary data.</text>
</comment>
<evidence type="ECO:0000259" key="4">
    <source>
        <dbReference type="PROSITE" id="PS50111"/>
    </source>
</evidence>
<accession>A0ABV4E3A1</accession>
<dbReference type="SMART" id="SM00897">
    <property type="entry name" value="FIST"/>
    <property type="match status" value="1"/>
</dbReference>
<keyword evidence="2 3" id="KW-0807">Transducer</keyword>
<reference evidence="5 6" key="1">
    <citation type="submission" date="2024-07" db="EMBL/GenBank/DDBJ databases">
        <authorList>
            <person name="Hebao G."/>
        </authorList>
    </citation>
    <scope>NUCLEOTIDE SEQUENCE [LARGE SCALE GENOMIC DNA]</scope>
    <source>
        <strain evidence="5 6">ACCC 02193</strain>
    </source>
</reference>
<evidence type="ECO:0000256" key="3">
    <source>
        <dbReference type="PROSITE-ProRule" id="PRU00284"/>
    </source>
</evidence>
<keyword evidence="6" id="KW-1185">Reference proteome</keyword>
<dbReference type="SMART" id="SM00283">
    <property type="entry name" value="MA"/>
    <property type="match status" value="1"/>
</dbReference>
<dbReference type="Proteomes" id="UP001565243">
    <property type="component" value="Unassembled WGS sequence"/>
</dbReference>
<dbReference type="PANTHER" id="PTHR32089:SF112">
    <property type="entry name" value="LYSOZYME-LIKE PROTEIN-RELATED"/>
    <property type="match status" value="1"/>
</dbReference>
<name>A0ABV4E3A1_9GAMM</name>
<dbReference type="Pfam" id="PF00015">
    <property type="entry name" value="MCPsignal"/>
    <property type="match status" value="1"/>
</dbReference>
<dbReference type="Gene3D" id="1.10.287.950">
    <property type="entry name" value="Methyl-accepting chemotaxis protein"/>
    <property type="match status" value="1"/>
</dbReference>
<gene>
    <name evidence="5" type="ORF">AB6T85_02705</name>
</gene>
<evidence type="ECO:0000256" key="2">
    <source>
        <dbReference type="ARBA" id="ARBA00023224"/>
    </source>
</evidence>
<proteinExistence type="predicted"/>
<organism evidence="5 6">
    <name type="scientific">Erwinia aeris</name>
    <dbReference type="NCBI Taxonomy" id="3239803"/>
    <lineage>
        <taxon>Bacteria</taxon>
        <taxon>Pseudomonadati</taxon>
        <taxon>Pseudomonadota</taxon>
        <taxon>Gammaproteobacteria</taxon>
        <taxon>Enterobacterales</taxon>
        <taxon>Erwiniaceae</taxon>
        <taxon>Erwinia</taxon>
    </lineage>
</organism>
<evidence type="ECO:0000313" key="5">
    <source>
        <dbReference type="EMBL" id="MEY8769352.1"/>
    </source>
</evidence>
<evidence type="ECO:0000313" key="6">
    <source>
        <dbReference type="Proteomes" id="UP001565243"/>
    </source>
</evidence>
<sequence>MVFVPPEADFARVNDAWQKMSAPGRTVFAISSTGALCAQKGRSAYCATNGPQGSWLWLPEQTVARHEVHTIDLQVPRGATVADRIDSIRAQLDRLQVNMSLSAEETFAMIYCDGLSSAEGFMMQAWYDSGRFPCLAIGGSAGGRTDFQNTWMATSGQLLQNKAVIVFCRMAKGKSFAPFKSQNFQPTQQSWLVAEADPVARTVSSLFDATGRQQPAVKVLADALHCKPEQLEQKLKGKTFGVKVADEYFIRSVAKIDAESLTFFCDLEFGDRLYLLEAGDFVSATRKDWDRFVATHGKPAGLLLNDCLLRRLNNPESLPAAELFDGVPAAGFSSFGEIFGVPINQTLSALAFFDRDVKAMSRFPIEYADYAGHYAQRSLRRWEALHTLQTDVIDKVIDYQQQIGPVVQTFPLLEKATSRQSAALDVAGVNIGEIGEAATVTLQAQDELGLEIGELERISQGITQITSGISTIADQTNLLALNAAVEAARAGSAGRGFAVVAEEVRRLARSSKEQADATRESINETVATIARIKKTASKTVATTEDMAQKSHAARGQIASLSEQNSAERSGMVENIDRLKNAADGLDAMHKAVAQLTVLQELVRS</sequence>
<dbReference type="PROSITE" id="PS50111">
    <property type="entry name" value="CHEMOTAXIS_TRANSDUC_2"/>
    <property type="match status" value="1"/>
</dbReference>
<dbReference type="InterPro" id="IPR004089">
    <property type="entry name" value="MCPsignal_dom"/>
</dbReference>
<evidence type="ECO:0000256" key="1">
    <source>
        <dbReference type="ARBA" id="ARBA00004370"/>
    </source>
</evidence>
<dbReference type="InterPro" id="IPR019494">
    <property type="entry name" value="FIST_C"/>
</dbReference>
<protein>
    <submittedName>
        <fullName evidence="5">Methyl-accepting chemotaxis protein</fullName>
    </submittedName>
</protein>
<dbReference type="Pfam" id="PF10442">
    <property type="entry name" value="FIST_C"/>
    <property type="match status" value="1"/>
</dbReference>
<dbReference type="PANTHER" id="PTHR32089">
    <property type="entry name" value="METHYL-ACCEPTING CHEMOTAXIS PROTEIN MCPB"/>
    <property type="match status" value="1"/>
</dbReference>
<dbReference type="SMART" id="SM01204">
    <property type="entry name" value="FIST_C"/>
    <property type="match status" value="1"/>
</dbReference>
<dbReference type="Pfam" id="PF08495">
    <property type="entry name" value="FIST"/>
    <property type="match status" value="1"/>
</dbReference>